<proteinExistence type="predicted"/>
<protein>
    <recommendedName>
        <fullName evidence="4">Transposase</fullName>
    </recommendedName>
</protein>
<name>A0ABY6YX73_9ACTN</name>
<organism evidence="2 3">
    <name type="scientific">Streptomonospora nanhaiensis</name>
    <dbReference type="NCBI Taxonomy" id="1323731"/>
    <lineage>
        <taxon>Bacteria</taxon>
        <taxon>Bacillati</taxon>
        <taxon>Actinomycetota</taxon>
        <taxon>Actinomycetes</taxon>
        <taxon>Streptosporangiales</taxon>
        <taxon>Nocardiopsidaceae</taxon>
        <taxon>Streptomonospora</taxon>
    </lineage>
</organism>
<evidence type="ECO:0008006" key="4">
    <source>
        <dbReference type="Google" id="ProtNLM"/>
    </source>
</evidence>
<evidence type="ECO:0000313" key="2">
    <source>
        <dbReference type="EMBL" id="WAE76839.1"/>
    </source>
</evidence>
<feature type="compositionally biased region" description="Basic and acidic residues" evidence="1">
    <location>
        <begin position="53"/>
        <end position="64"/>
    </location>
</feature>
<dbReference type="RefSeq" id="WP_267950605.1">
    <property type="nucleotide sequence ID" value="NZ_CP113265.1"/>
</dbReference>
<accession>A0ABY6YX73</accession>
<dbReference type="Proteomes" id="UP001156498">
    <property type="component" value="Plasmid p12A09"/>
</dbReference>
<feature type="compositionally biased region" description="Low complexity" evidence="1">
    <location>
        <begin position="21"/>
        <end position="31"/>
    </location>
</feature>
<evidence type="ECO:0000256" key="1">
    <source>
        <dbReference type="SAM" id="MobiDB-lite"/>
    </source>
</evidence>
<evidence type="ECO:0000313" key="3">
    <source>
        <dbReference type="Proteomes" id="UP001156498"/>
    </source>
</evidence>
<geneLocation type="plasmid" evidence="2 3">
    <name>p12A09</name>
</geneLocation>
<dbReference type="EMBL" id="CP113265">
    <property type="protein sequence ID" value="WAE76839.1"/>
    <property type="molecule type" value="Genomic_DNA"/>
</dbReference>
<feature type="region of interest" description="Disordered" evidence="1">
    <location>
        <begin position="21"/>
        <end position="64"/>
    </location>
</feature>
<sequence length="64" mass="7074">MAIIIALINNVESISSMFEVEASAPAPASEAHQQGDLEAPREGPLGELPPPPRVRDWQRRELER</sequence>
<gene>
    <name evidence="2" type="ORF">OUQ99_31515</name>
</gene>
<keyword evidence="2" id="KW-0614">Plasmid</keyword>
<reference evidence="2 3" key="1">
    <citation type="journal article" date="2013" name="Int. J. Syst. Evol. Microbiol.">
        <title>Description of Streptomonospora sediminis sp. nov. and Streptomonospora nanhaiensis sp. nov., and reclassification of Nocardiopsis arabia Hozzein &amp; Goodfellow 2008 as Streptomonospora arabica comb. nov. and emended description of the genus Streptomonospora.</title>
        <authorList>
            <person name="Zhang D.F."/>
            <person name="Pan H.Q."/>
            <person name="He J."/>
            <person name="Zhang X.M."/>
            <person name="Zhang Y.G."/>
            <person name="Klenk H.P."/>
            <person name="Hu J.C."/>
            <person name="Li W.J."/>
        </authorList>
    </citation>
    <scope>NUCLEOTIDE SEQUENCE [LARGE SCALE GENOMIC DNA]</scope>
    <source>
        <strain evidence="2 3">12A09</strain>
    </source>
</reference>
<keyword evidence="3" id="KW-1185">Reference proteome</keyword>